<dbReference type="SUPFAM" id="SSF51905">
    <property type="entry name" value="FAD/NAD(P)-binding domain"/>
    <property type="match status" value="1"/>
</dbReference>
<proteinExistence type="predicted"/>
<protein>
    <submittedName>
        <fullName evidence="3">Tryptophan halogenase</fullName>
    </submittedName>
</protein>
<evidence type="ECO:0000313" key="4">
    <source>
        <dbReference type="Proteomes" id="UP001161422"/>
    </source>
</evidence>
<dbReference type="Pfam" id="PF04820">
    <property type="entry name" value="Trp_halogenase"/>
    <property type="match status" value="1"/>
</dbReference>
<reference evidence="3" key="2">
    <citation type="submission" date="2023-01" db="EMBL/GenBank/DDBJ databases">
        <title>Draft genome sequence of Paraferrimonas sedimenticola strain NBRC 101628.</title>
        <authorList>
            <person name="Sun Q."/>
            <person name="Mori K."/>
        </authorList>
    </citation>
    <scope>NUCLEOTIDE SEQUENCE</scope>
    <source>
        <strain evidence="3">NBRC 101628</strain>
    </source>
</reference>
<evidence type="ECO:0000256" key="2">
    <source>
        <dbReference type="PIRSR" id="PIRSR011396-2"/>
    </source>
</evidence>
<dbReference type="Proteomes" id="UP001161422">
    <property type="component" value="Unassembled WGS sequence"/>
</dbReference>
<dbReference type="PANTHER" id="PTHR43747:SF4">
    <property type="entry name" value="FLAVIN-DEPENDENT TRYPTOPHAN HALOGENASE"/>
    <property type="match status" value="1"/>
</dbReference>
<dbReference type="GO" id="GO:0000166">
    <property type="term" value="F:nucleotide binding"/>
    <property type="evidence" value="ECO:0007669"/>
    <property type="project" value="UniProtKB-KW"/>
</dbReference>
<sequence length="498" mass="55485">MHSKHTHNKLVIVGGGSAGWMSAAMLRRLLPKSIDIELVESDQIGTIGVGEASIPPLTLFNQGLGIAHKDFMAATKASIKLGIQFEGWGREGDSYMHAFGRFGKDLGLVPFHQYWLAQGQAAETLWDYSLNYQAAKRNNYAELEQLPNAPWAGLVHAYHFDAGLYANFLSQQAQAAGVKRTQGHIDKVSQCPDSGDITGLTLTDGTQVSGDFYIDCSGLHALLIQKTLGVGFDDWSHWLPADRAWAVPSERQANTRPYTRSIAHDEGWQWQIPLQHRIGNGMVYSSRFISDEDAKAQLMANLPGKPLAEPRLIRFQTGRRRKAWQNNCVAIGLSAGFLEPLESTSIHLIQSGVLRLAKLFPSGDSYQALADEFNRQSEFEYSQVRDFIILHYHLNQRANGRLWAHCRQMTIPESLRLKMALFAEQGVVTRNSDELFAEEAWLQVMLGQGLQPERANALTGTVSDADRAEFLSNVRQIMAHASEQLPSHDQYLNQFGAV</sequence>
<evidence type="ECO:0000256" key="1">
    <source>
        <dbReference type="PIRSR" id="PIRSR011396-1"/>
    </source>
</evidence>
<feature type="binding site" evidence="2">
    <location>
        <position position="80"/>
    </location>
    <ligand>
        <name>7-chloro-L-tryptophan</name>
        <dbReference type="ChEBI" id="CHEBI:58713"/>
    </ligand>
</feature>
<gene>
    <name evidence="3" type="ORF">GCM10007895_11610</name>
</gene>
<feature type="binding site" evidence="2">
    <location>
        <position position="342"/>
    </location>
    <ligand>
        <name>L-tryptophan</name>
        <dbReference type="ChEBI" id="CHEBI:57912"/>
    </ligand>
</feature>
<dbReference type="RefSeq" id="WP_095506423.1">
    <property type="nucleotide sequence ID" value="NZ_BSNC01000003.1"/>
</dbReference>
<dbReference type="PIRSF" id="PIRSF011396">
    <property type="entry name" value="Trp_halogenase"/>
    <property type="match status" value="1"/>
</dbReference>
<dbReference type="InterPro" id="IPR050816">
    <property type="entry name" value="Flavin-dep_Halogenase_NPB"/>
</dbReference>
<organism evidence="3 4">
    <name type="scientific">Paraferrimonas sedimenticola</name>
    <dbReference type="NCBI Taxonomy" id="375674"/>
    <lineage>
        <taxon>Bacteria</taxon>
        <taxon>Pseudomonadati</taxon>
        <taxon>Pseudomonadota</taxon>
        <taxon>Gammaproteobacteria</taxon>
        <taxon>Alteromonadales</taxon>
        <taxon>Ferrimonadaceae</taxon>
        <taxon>Paraferrimonas</taxon>
    </lineage>
</organism>
<feature type="binding site" evidence="2">
    <location>
        <begin position="15"/>
        <end position="18"/>
    </location>
    <ligand>
        <name>FAD</name>
        <dbReference type="ChEBI" id="CHEBI:57692"/>
    </ligand>
</feature>
<keyword evidence="2" id="KW-0274">FAD</keyword>
<dbReference type="InterPro" id="IPR036188">
    <property type="entry name" value="FAD/NAD-bd_sf"/>
</dbReference>
<feature type="active site" evidence="1">
    <location>
        <position position="80"/>
    </location>
</feature>
<keyword evidence="4" id="KW-1185">Reference proteome</keyword>
<dbReference type="AlphaFoldDB" id="A0AA37RU70"/>
<comment type="caution">
    <text evidence="3">The sequence shown here is derived from an EMBL/GenBank/DDBJ whole genome shotgun (WGS) entry which is preliminary data.</text>
</comment>
<keyword evidence="2" id="KW-0285">Flavoprotein</keyword>
<evidence type="ECO:0000313" key="3">
    <source>
        <dbReference type="EMBL" id="GLP95855.1"/>
    </source>
</evidence>
<dbReference type="InterPro" id="IPR006905">
    <property type="entry name" value="Flavin_halogenase"/>
</dbReference>
<dbReference type="Gene3D" id="3.50.50.60">
    <property type="entry name" value="FAD/NAD(P)-binding domain"/>
    <property type="match status" value="1"/>
</dbReference>
<dbReference type="InterPro" id="IPR033856">
    <property type="entry name" value="Trp_halogen"/>
</dbReference>
<reference evidence="3" key="1">
    <citation type="journal article" date="2014" name="Int. J. Syst. Evol. Microbiol.">
        <title>Complete genome sequence of Corynebacterium casei LMG S-19264T (=DSM 44701T), isolated from a smear-ripened cheese.</title>
        <authorList>
            <consortium name="US DOE Joint Genome Institute (JGI-PGF)"/>
            <person name="Walter F."/>
            <person name="Albersmeier A."/>
            <person name="Kalinowski J."/>
            <person name="Ruckert C."/>
        </authorList>
    </citation>
    <scope>NUCLEOTIDE SEQUENCE</scope>
    <source>
        <strain evidence="3">NBRC 101628</strain>
    </source>
</reference>
<dbReference type="GO" id="GO:0004497">
    <property type="term" value="F:monooxygenase activity"/>
    <property type="evidence" value="ECO:0007669"/>
    <property type="project" value="InterPro"/>
</dbReference>
<keyword evidence="2" id="KW-0547">Nucleotide-binding</keyword>
<feature type="binding site" evidence="2">
    <location>
        <position position="346"/>
    </location>
    <ligand>
        <name>L-tryptophan</name>
        <dbReference type="ChEBI" id="CHEBI:57912"/>
    </ligand>
</feature>
<dbReference type="PANTHER" id="PTHR43747">
    <property type="entry name" value="FAD-BINDING PROTEIN"/>
    <property type="match status" value="1"/>
</dbReference>
<dbReference type="EMBL" id="BSNC01000003">
    <property type="protein sequence ID" value="GLP95855.1"/>
    <property type="molecule type" value="Genomic_DNA"/>
</dbReference>
<feature type="binding site" evidence="2">
    <location>
        <position position="333"/>
    </location>
    <ligand>
        <name>FAD</name>
        <dbReference type="ChEBI" id="CHEBI:57692"/>
    </ligand>
</feature>
<name>A0AA37RU70_9GAMM</name>
<accession>A0AA37RU70</accession>